<dbReference type="EMBL" id="NKQK01000003">
    <property type="protein sequence ID" value="PSS32911.1"/>
    <property type="molecule type" value="Genomic_DNA"/>
</dbReference>
<evidence type="ECO:0000313" key="2">
    <source>
        <dbReference type="EMBL" id="PSS32911.1"/>
    </source>
</evidence>
<keyword evidence="3" id="KW-1185">Reference proteome</keyword>
<keyword evidence="1" id="KW-0472">Membrane</keyword>
<gene>
    <name evidence="2" type="ORF">CEY00_Acc03207</name>
</gene>
<evidence type="ECO:0000256" key="1">
    <source>
        <dbReference type="SAM" id="Phobius"/>
    </source>
</evidence>
<dbReference type="PANTHER" id="PTHR34370">
    <property type="entry name" value="OS04G0600100 PROTEIN"/>
    <property type="match status" value="1"/>
</dbReference>
<feature type="transmembrane region" description="Helical" evidence="1">
    <location>
        <begin position="45"/>
        <end position="63"/>
    </location>
</feature>
<reference evidence="3" key="2">
    <citation type="journal article" date="2018" name="BMC Genomics">
        <title>A manually annotated Actinidia chinensis var. chinensis (kiwifruit) genome highlights the challenges associated with draft genomes and gene prediction in plants.</title>
        <authorList>
            <person name="Pilkington S.M."/>
            <person name="Crowhurst R."/>
            <person name="Hilario E."/>
            <person name="Nardozza S."/>
            <person name="Fraser L."/>
            <person name="Peng Y."/>
            <person name="Gunaseelan K."/>
            <person name="Simpson R."/>
            <person name="Tahir J."/>
            <person name="Deroles S.C."/>
            <person name="Templeton K."/>
            <person name="Luo Z."/>
            <person name="Davy M."/>
            <person name="Cheng C."/>
            <person name="McNeilage M."/>
            <person name="Scaglione D."/>
            <person name="Liu Y."/>
            <person name="Zhang Q."/>
            <person name="Datson P."/>
            <person name="De Silva N."/>
            <person name="Gardiner S.E."/>
            <person name="Bassett H."/>
            <person name="Chagne D."/>
            <person name="McCallum J."/>
            <person name="Dzierzon H."/>
            <person name="Deng C."/>
            <person name="Wang Y.Y."/>
            <person name="Barron L."/>
            <person name="Manako K."/>
            <person name="Bowen J."/>
            <person name="Foster T.M."/>
            <person name="Erridge Z.A."/>
            <person name="Tiffin H."/>
            <person name="Waite C.N."/>
            <person name="Davies K.M."/>
            <person name="Grierson E.P."/>
            <person name="Laing W.A."/>
            <person name="Kirk R."/>
            <person name="Chen X."/>
            <person name="Wood M."/>
            <person name="Montefiori M."/>
            <person name="Brummell D.A."/>
            <person name="Schwinn K.E."/>
            <person name="Catanach A."/>
            <person name="Fullerton C."/>
            <person name="Li D."/>
            <person name="Meiyalaghan S."/>
            <person name="Nieuwenhuizen N."/>
            <person name="Read N."/>
            <person name="Prakash R."/>
            <person name="Hunter D."/>
            <person name="Zhang H."/>
            <person name="McKenzie M."/>
            <person name="Knabel M."/>
            <person name="Harris A."/>
            <person name="Allan A.C."/>
            <person name="Gleave A."/>
            <person name="Chen A."/>
            <person name="Janssen B.J."/>
            <person name="Plunkett B."/>
            <person name="Ampomah-Dwamena C."/>
            <person name="Voogd C."/>
            <person name="Leif D."/>
            <person name="Lafferty D."/>
            <person name="Souleyre E.J.F."/>
            <person name="Varkonyi-Gasic E."/>
            <person name="Gambi F."/>
            <person name="Hanley J."/>
            <person name="Yao J.L."/>
            <person name="Cheung J."/>
            <person name="David K.M."/>
            <person name="Warren B."/>
            <person name="Marsh K."/>
            <person name="Snowden K.C."/>
            <person name="Lin-Wang K."/>
            <person name="Brian L."/>
            <person name="Martinez-Sanchez M."/>
            <person name="Wang M."/>
            <person name="Ileperuma N."/>
            <person name="Macnee N."/>
            <person name="Campin R."/>
            <person name="McAtee P."/>
            <person name="Drummond R.S.M."/>
            <person name="Espley R.V."/>
            <person name="Ireland H.S."/>
            <person name="Wu R."/>
            <person name="Atkinson R.G."/>
            <person name="Karunairetnam S."/>
            <person name="Bulley S."/>
            <person name="Chunkath S."/>
            <person name="Hanley Z."/>
            <person name="Storey R."/>
            <person name="Thrimawithana A.H."/>
            <person name="Thomson S."/>
            <person name="David C."/>
            <person name="Testolin R."/>
            <person name="Huang H."/>
            <person name="Hellens R.P."/>
            <person name="Schaffer R.J."/>
        </authorList>
    </citation>
    <scope>NUCLEOTIDE SEQUENCE [LARGE SCALE GENOMIC DNA]</scope>
    <source>
        <strain evidence="3">cv. Red5</strain>
    </source>
</reference>
<protein>
    <submittedName>
        <fullName evidence="2">Potassium voltage-gated channel subfamily H member 3 like</fullName>
    </submittedName>
</protein>
<dbReference type="InParanoid" id="A0A2R6RSA4"/>
<dbReference type="Proteomes" id="UP000241394">
    <property type="component" value="Chromosome LG3"/>
</dbReference>
<feature type="transmembrane region" description="Helical" evidence="1">
    <location>
        <begin position="12"/>
        <end position="33"/>
    </location>
</feature>
<comment type="caution">
    <text evidence="2">The sequence shown here is derived from an EMBL/GenBank/DDBJ whole genome shotgun (WGS) entry which is preliminary data.</text>
</comment>
<keyword evidence="1" id="KW-0812">Transmembrane</keyword>
<dbReference type="PANTHER" id="PTHR34370:SF1">
    <property type="entry name" value="OS04G0600100 PROTEIN"/>
    <property type="match status" value="1"/>
</dbReference>
<dbReference type="STRING" id="1590841.A0A2R6RSA4"/>
<organism evidence="2 3">
    <name type="scientific">Actinidia chinensis var. chinensis</name>
    <name type="common">Chinese soft-hair kiwi</name>
    <dbReference type="NCBI Taxonomy" id="1590841"/>
    <lineage>
        <taxon>Eukaryota</taxon>
        <taxon>Viridiplantae</taxon>
        <taxon>Streptophyta</taxon>
        <taxon>Embryophyta</taxon>
        <taxon>Tracheophyta</taxon>
        <taxon>Spermatophyta</taxon>
        <taxon>Magnoliopsida</taxon>
        <taxon>eudicotyledons</taxon>
        <taxon>Gunneridae</taxon>
        <taxon>Pentapetalae</taxon>
        <taxon>asterids</taxon>
        <taxon>Ericales</taxon>
        <taxon>Actinidiaceae</taxon>
        <taxon>Actinidia</taxon>
    </lineage>
</organism>
<keyword evidence="1" id="KW-1133">Transmembrane helix</keyword>
<dbReference type="Gramene" id="PSS32911">
    <property type="protein sequence ID" value="PSS32911"/>
    <property type="gene ID" value="CEY00_Acc03207"/>
</dbReference>
<evidence type="ECO:0000313" key="3">
    <source>
        <dbReference type="Proteomes" id="UP000241394"/>
    </source>
</evidence>
<reference evidence="2 3" key="1">
    <citation type="submission" date="2017-07" db="EMBL/GenBank/DDBJ databases">
        <title>An improved, manually edited Actinidia chinensis var. chinensis (kiwifruit) genome highlights the challenges associated with draft genomes and gene prediction in plants.</title>
        <authorList>
            <person name="Pilkington S."/>
            <person name="Crowhurst R."/>
            <person name="Hilario E."/>
            <person name="Nardozza S."/>
            <person name="Fraser L."/>
            <person name="Peng Y."/>
            <person name="Gunaseelan K."/>
            <person name="Simpson R."/>
            <person name="Tahir J."/>
            <person name="Deroles S."/>
            <person name="Templeton K."/>
            <person name="Luo Z."/>
            <person name="Davy M."/>
            <person name="Cheng C."/>
            <person name="Mcneilage M."/>
            <person name="Scaglione D."/>
            <person name="Liu Y."/>
            <person name="Zhang Q."/>
            <person name="Datson P."/>
            <person name="De Silva N."/>
            <person name="Gardiner S."/>
            <person name="Bassett H."/>
            <person name="Chagne D."/>
            <person name="Mccallum J."/>
            <person name="Dzierzon H."/>
            <person name="Deng C."/>
            <person name="Wang Y.-Y."/>
            <person name="Barron N."/>
            <person name="Manako K."/>
            <person name="Bowen J."/>
            <person name="Foster T."/>
            <person name="Erridge Z."/>
            <person name="Tiffin H."/>
            <person name="Waite C."/>
            <person name="Davies K."/>
            <person name="Grierson E."/>
            <person name="Laing W."/>
            <person name="Kirk R."/>
            <person name="Chen X."/>
            <person name="Wood M."/>
            <person name="Montefiori M."/>
            <person name="Brummell D."/>
            <person name="Schwinn K."/>
            <person name="Catanach A."/>
            <person name="Fullerton C."/>
            <person name="Li D."/>
            <person name="Meiyalaghan S."/>
            <person name="Nieuwenhuizen N."/>
            <person name="Read N."/>
            <person name="Prakash R."/>
            <person name="Hunter D."/>
            <person name="Zhang H."/>
            <person name="Mckenzie M."/>
            <person name="Knabel M."/>
            <person name="Harris A."/>
            <person name="Allan A."/>
            <person name="Chen A."/>
            <person name="Janssen B."/>
            <person name="Plunkett B."/>
            <person name="Dwamena C."/>
            <person name="Voogd C."/>
            <person name="Leif D."/>
            <person name="Lafferty D."/>
            <person name="Souleyre E."/>
            <person name="Varkonyi-Gasic E."/>
            <person name="Gambi F."/>
            <person name="Hanley J."/>
            <person name="Yao J.-L."/>
            <person name="Cheung J."/>
            <person name="David K."/>
            <person name="Warren B."/>
            <person name="Marsh K."/>
            <person name="Snowden K."/>
            <person name="Lin-Wang K."/>
            <person name="Brian L."/>
            <person name="Martinez-Sanchez M."/>
            <person name="Wang M."/>
            <person name="Ileperuma N."/>
            <person name="Macnee N."/>
            <person name="Campin R."/>
            <person name="Mcatee P."/>
            <person name="Drummond R."/>
            <person name="Espley R."/>
            <person name="Ireland H."/>
            <person name="Wu R."/>
            <person name="Atkinson R."/>
            <person name="Karunairetnam S."/>
            <person name="Bulley S."/>
            <person name="Chunkath S."/>
            <person name="Hanley Z."/>
            <person name="Storey R."/>
            <person name="Thrimawithana A."/>
            <person name="Thomson S."/>
            <person name="David C."/>
            <person name="Testolin R."/>
        </authorList>
    </citation>
    <scope>NUCLEOTIDE SEQUENCE [LARGE SCALE GENOMIC DNA]</scope>
    <source>
        <strain evidence="3">cv. Red5</strain>
        <tissue evidence="2">Young leaf</tissue>
    </source>
</reference>
<proteinExistence type="predicted"/>
<name>A0A2R6RSA4_ACTCC</name>
<sequence length="132" mass="14149">MSSKLAKLGLSAVLAYGLFDAVTCTSFFVFAFLGHEKSTGNNPAANLQALLGIVILMWTGNNVTRPFRVAGAAALAPVIDRIEEDPSTSLPLSMHLLLHVPWWLACLSFQDGESEMEISPADCVELCSPPKS</sequence>
<dbReference type="OrthoDB" id="2020192at2759"/>
<accession>A0A2R6RSA4</accession>
<dbReference type="AlphaFoldDB" id="A0A2R6RSA4"/>